<dbReference type="InParanoid" id="A0A5N4AU95"/>
<sequence>VLPLEVANQNQVLYIQPNADLPYTTLKQAIINRTAMSDSQKLKKLLSREELRSLKSFRLLKCLRQHVQNFGC</sequence>
<feature type="non-terminal residue" evidence="1">
    <location>
        <position position="1"/>
    </location>
</feature>
<evidence type="ECO:0000313" key="2">
    <source>
        <dbReference type="Proteomes" id="UP000327044"/>
    </source>
</evidence>
<comment type="caution">
    <text evidence="1">The sequence shown here is derived from an EMBL/GenBank/DDBJ whole genome shotgun (WGS) entry which is preliminary data.</text>
</comment>
<protein>
    <submittedName>
        <fullName evidence="1">Uncharacterized protein</fullName>
    </submittedName>
</protein>
<keyword evidence="2" id="KW-1185">Reference proteome</keyword>
<reference evidence="1 2" key="1">
    <citation type="journal article" date="2018" name="Elife">
        <title>Firefly genomes illuminate parallel origins of bioluminescence in beetles.</title>
        <authorList>
            <person name="Fallon T.R."/>
            <person name="Lower S.E."/>
            <person name="Chang C.H."/>
            <person name="Bessho-Uehara M."/>
            <person name="Martin G.J."/>
            <person name="Bewick A.J."/>
            <person name="Behringer M."/>
            <person name="Debat H.J."/>
            <person name="Wong I."/>
            <person name="Day J.C."/>
            <person name="Suvorov A."/>
            <person name="Silva C.J."/>
            <person name="Stanger-Hall K.F."/>
            <person name="Hall D.W."/>
            <person name="Schmitz R.J."/>
            <person name="Nelson D.R."/>
            <person name="Lewis S.M."/>
            <person name="Shigenobu S."/>
            <person name="Bybee S.M."/>
            <person name="Larracuente A.M."/>
            <person name="Oba Y."/>
            <person name="Weng J.K."/>
        </authorList>
    </citation>
    <scope>NUCLEOTIDE SEQUENCE [LARGE SCALE GENOMIC DNA]</scope>
    <source>
        <strain evidence="1">1611_PpyrPB1</strain>
        <tissue evidence="1">Whole body</tissue>
    </source>
</reference>
<proteinExistence type="predicted"/>
<evidence type="ECO:0000313" key="1">
    <source>
        <dbReference type="EMBL" id="KAB0800808.1"/>
    </source>
</evidence>
<gene>
    <name evidence="1" type="ORF">PPYR_06547</name>
</gene>
<feature type="non-terminal residue" evidence="1">
    <location>
        <position position="72"/>
    </location>
</feature>
<accession>A0A5N4AU95</accession>
<dbReference type="Proteomes" id="UP000327044">
    <property type="component" value="Unassembled WGS sequence"/>
</dbReference>
<organism evidence="1 2">
    <name type="scientific">Photinus pyralis</name>
    <name type="common">Common eastern firefly</name>
    <name type="synonym">Lampyris pyralis</name>
    <dbReference type="NCBI Taxonomy" id="7054"/>
    <lineage>
        <taxon>Eukaryota</taxon>
        <taxon>Metazoa</taxon>
        <taxon>Ecdysozoa</taxon>
        <taxon>Arthropoda</taxon>
        <taxon>Hexapoda</taxon>
        <taxon>Insecta</taxon>
        <taxon>Pterygota</taxon>
        <taxon>Neoptera</taxon>
        <taxon>Endopterygota</taxon>
        <taxon>Coleoptera</taxon>
        <taxon>Polyphaga</taxon>
        <taxon>Elateriformia</taxon>
        <taxon>Elateroidea</taxon>
        <taxon>Lampyridae</taxon>
        <taxon>Lampyrinae</taxon>
        <taxon>Photinus</taxon>
    </lineage>
</organism>
<dbReference type="EMBL" id="VVIM01000004">
    <property type="protein sequence ID" value="KAB0800808.1"/>
    <property type="molecule type" value="Genomic_DNA"/>
</dbReference>
<dbReference type="AlphaFoldDB" id="A0A5N4AU95"/>
<name>A0A5N4AU95_PHOPY</name>